<sequence length="226" mass="26436">MFILGDDNEEIIADYRLLLDKTPDFSHETVMKMRNDPELGDLREVLVEVDRYRAKLLRLALAQVAYALNKERKSGVTYQSPTSVFIEDTKKTCSYIVQVLTEKDILNVEKALPHFVIECRKFVANCIQLHETLDIIADMVDSVIECWFKRLRKCRVVEEQWLGDLTNSWAVLYEFVSGCTIVDYARVRMSEILDFWINEANTKIKTPSFLQDIMINMLREFFALFD</sequence>
<dbReference type="WBParaSite" id="L893_g3444.t1">
    <property type="protein sequence ID" value="L893_g3444.t1"/>
    <property type="gene ID" value="L893_g3444"/>
</dbReference>
<evidence type="ECO:0000313" key="1">
    <source>
        <dbReference type="Proteomes" id="UP000095287"/>
    </source>
</evidence>
<protein>
    <submittedName>
        <fullName evidence="2">Exocyst subunit Exo70 family protein</fullName>
    </submittedName>
</protein>
<organism evidence="1 2">
    <name type="scientific">Steinernema glaseri</name>
    <dbReference type="NCBI Taxonomy" id="37863"/>
    <lineage>
        <taxon>Eukaryota</taxon>
        <taxon>Metazoa</taxon>
        <taxon>Ecdysozoa</taxon>
        <taxon>Nematoda</taxon>
        <taxon>Chromadorea</taxon>
        <taxon>Rhabditida</taxon>
        <taxon>Tylenchina</taxon>
        <taxon>Panagrolaimomorpha</taxon>
        <taxon>Strongyloidoidea</taxon>
        <taxon>Steinernematidae</taxon>
        <taxon>Steinernema</taxon>
    </lineage>
</organism>
<reference evidence="2" key="1">
    <citation type="submission" date="2016-11" db="UniProtKB">
        <authorList>
            <consortium name="WormBaseParasite"/>
        </authorList>
    </citation>
    <scope>IDENTIFICATION</scope>
</reference>
<dbReference type="Proteomes" id="UP000095287">
    <property type="component" value="Unplaced"/>
</dbReference>
<evidence type="ECO:0000313" key="2">
    <source>
        <dbReference type="WBParaSite" id="L893_g3444.t1"/>
    </source>
</evidence>
<keyword evidence="1" id="KW-1185">Reference proteome</keyword>
<accession>A0A1I8A9E0</accession>
<proteinExistence type="predicted"/>
<name>A0A1I8A9E0_9BILA</name>
<dbReference type="AlphaFoldDB" id="A0A1I8A9E0"/>